<feature type="compositionally biased region" description="Basic and acidic residues" evidence="1">
    <location>
        <begin position="8"/>
        <end position="17"/>
    </location>
</feature>
<evidence type="ECO:0000313" key="3">
    <source>
        <dbReference type="Proteomes" id="UP000823775"/>
    </source>
</evidence>
<proteinExistence type="predicted"/>
<feature type="compositionally biased region" description="Basic and acidic residues" evidence="1">
    <location>
        <begin position="94"/>
        <end position="103"/>
    </location>
</feature>
<feature type="region of interest" description="Disordered" evidence="1">
    <location>
        <begin position="1"/>
        <end position="132"/>
    </location>
</feature>
<accession>A0ABS8UHR5</accession>
<dbReference type="EMBL" id="JACEIK010002005">
    <property type="protein sequence ID" value="MCD9558374.1"/>
    <property type="molecule type" value="Genomic_DNA"/>
</dbReference>
<gene>
    <name evidence="2" type="ORF">HAX54_015724</name>
</gene>
<evidence type="ECO:0000313" key="2">
    <source>
        <dbReference type="EMBL" id="MCD9558374.1"/>
    </source>
</evidence>
<protein>
    <submittedName>
        <fullName evidence="2">Uncharacterized protein</fullName>
    </submittedName>
</protein>
<organism evidence="2 3">
    <name type="scientific">Datura stramonium</name>
    <name type="common">Jimsonweed</name>
    <name type="synonym">Common thornapple</name>
    <dbReference type="NCBI Taxonomy" id="4076"/>
    <lineage>
        <taxon>Eukaryota</taxon>
        <taxon>Viridiplantae</taxon>
        <taxon>Streptophyta</taxon>
        <taxon>Embryophyta</taxon>
        <taxon>Tracheophyta</taxon>
        <taxon>Spermatophyta</taxon>
        <taxon>Magnoliopsida</taxon>
        <taxon>eudicotyledons</taxon>
        <taxon>Gunneridae</taxon>
        <taxon>Pentapetalae</taxon>
        <taxon>asterids</taxon>
        <taxon>lamiids</taxon>
        <taxon>Solanales</taxon>
        <taxon>Solanaceae</taxon>
        <taxon>Solanoideae</taxon>
        <taxon>Datureae</taxon>
        <taxon>Datura</taxon>
    </lineage>
</organism>
<keyword evidence="3" id="KW-1185">Reference proteome</keyword>
<sequence>MTSPVSKRQQEAAARKEIAKRRKLRDESESDNSSGSEVKYNITISDESPVRTTRAKSKAQEAAAATTSLPQSDEGSAEADFDGDNPPVDTSGKGNDDADKSGEDDTNAEESGDKDSAAEESNEQEEDSGITPEARIFEGYNMYWMAKTPGKYSMEMVREFYANHYCTLEKKASSKTTIKKAPVLDYVRVRVIPVDILERIITRVLMGGDFTVPTRTTEYDYRMEAMKGIRKLSTEDKMFHFQWMDNIMLKRRRE</sequence>
<evidence type="ECO:0000256" key="1">
    <source>
        <dbReference type="SAM" id="MobiDB-lite"/>
    </source>
</evidence>
<name>A0ABS8UHR5_DATST</name>
<feature type="compositionally biased region" description="Acidic residues" evidence="1">
    <location>
        <begin position="118"/>
        <end position="128"/>
    </location>
</feature>
<dbReference type="Proteomes" id="UP000823775">
    <property type="component" value="Unassembled WGS sequence"/>
</dbReference>
<comment type="caution">
    <text evidence="2">The sequence shown here is derived from an EMBL/GenBank/DDBJ whole genome shotgun (WGS) entry which is preliminary data.</text>
</comment>
<reference evidence="2 3" key="1">
    <citation type="journal article" date="2021" name="BMC Genomics">
        <title>Datura genome reveals duplications of psychoactive alkaloid biosynthetic genes and high mutation rate following tissue culture.</title>
        <authorList>
            <person name="Rajewski A."/>
            <person name="Carter-House D."/>
            <person name="Stajich J."/>
            <person name="Litt A."/>
        </authorList>
    </citation>
    <scope>NUCLEOTIDE SEQUENCE [LARGE SCALE GENOMIC DNA]</scope>
    <source>
        <strain evidence="2">AR-01</strain>
    </source>
</reference>